<dbReference type="PANTHER" id="PTHR34979:SF1">
    <property type="entry name" value="INNER MEMBRANE PROTEIN YGAZ"/>
    <property type="match status" value="1"/>
</dbReference>
<comment type="similarity">
    <text evidence="2">Belongs to the AzlC family.</text>
</comment>
<proteinExistence type="inferred from homology"/>
<keyword evidence="5 8" id="KW-0812">Transmembrane</keyword>
<keyword evidence="4" id="KW-1003">Cell membrane</keyword>
<dbReference type="STRING" id="544718.AAX25_01851"/>
<evidence type="ECO:0000256" key="3">
    <source>
        <dbReference type="ARBA" id="ARBA00022448"/>
    </source>
</evidence>
<evidence type="ECO:0000313" key="11">
    <source>
        <dbReference type="Proteomes" id="UP000093281"/>
    </source>
</evidence>
<dbReference type="EMBL" id="LCUJ01000004">
    <property type="protein sequence ID" value="OCL98821.1"/>
    <property type="molecule type" value="Genomic_DNA"/>
</dbReference>
<reference evidence="9" key="1">
    <citation type="submission" date="2015-05" db="EMBL/GenBank/DDBJ databases">
        <authorList>
            <person name="Wang D.B."/>
            <person name="Wang M."/>
        </authorList>
    </citation>
    <scope>NUCLEOTIDE SEQUENCE [LARGE SCALE GENOMIC DNA]</scope>
    <source>
        <strain evidence="9">DU22</strain>
    </source>
</reference>
<keyword evidence="6 8" id="KW-1133">Transmembrane helix</keyword>
<evidence type="ECO:0000256" key="8">
    <source>
        <dbReference type="SAM" id="Phobius"/>
    </source>
</evidence>
<evidence type="ECO:0000256" key="7">
    <source>
        <dbReference type="ARBA" id="ARBA00023136"/>
    </source>
</evidence>
<organism evidence="9 11">
    <name type="scientific">Aliarcobacter thereius</name>
    <dbReference type="NCBI Taxonomy" id="544718"/>
    <lineage>
        <taxon>Bacteria</taxon>
        <taxon>Pseudomonadati</taxon>
        <taxon>Campylobacterota</taxon>
        <taxon>Epsilonproteobacteria</taxon>
        <taxon>Campylobacterales</taxon>
        <taxon>Arcobacteraceae</taxon>
        <taxon>Aliarcobacter</taxon>
    </lineage>
</organism>
<keyword evidence="7 8" id="KW-0472">Membrane</keyword>
<dbReference type="GO" id="GO:1903785">
    <property type="term" value="P:L-valine transmembrane transport"/>
    <property type="evidence" value="ECO:0007669"/>
    <property type="project" value="TreeGrafter"/>
</dbReference>
<evidence type="ECO:0000313" key="9">
    <source>
        <dbReference type="EMBL" id="OCL98821.1"/>
    </source>
</evidence>
<dbReference type="Proteomes" id="UP000308001">
    <property type="component" value="Unassembled WGS sequence"/>
</dbReference>
<feature type="transmembrane region" description="Helical" evidence="8">
    <location>
        <begin position="181"/>
        <end position="196"/>
    </location>
</feature>
<dbReference type="Proteomes" id="UP000093281">
    <property type="component" value="Unassembled WGS sequence"/>
</dbReference>
<dbReference type="Pfam" id="PF03591">
    <property type="entry name" value="AzlC"/>
    <property type="match status" value="1"/>
</dbReference>
<evidence type="ECO:0000313" key="12">
    <source>
        <dbReference type="Proteomes" id="UP000308001"/>
    </source>
</evidence>
<feature type="transmembrane region" description="Helical" evidence="8">
    <location>
        <begin position="157"/>
        <end position="174"/>
    </location>
</feature>
<comment type="caution">
    <text evidence="9">The sequence shown here is derived from an EMBL/GenBank/DDBJ whole genome shotgun (WGS) entry which is preliminary data.</text>
</comment>
<feature type="transmembrane region" description="Helical" evidence="8">
    <location>
        <begin position="53"/>
        <end position="76"/>
    </location>
</feature>
<feature type="transmembrane region" description="Helical" evidence="8">
    <location>
        <begin position="202"/>
        <end position="218"/>
    </location>
</feature>
<feature type="transmembrane region" description="Helical" evidence="8">
    <location>
        <begin position="125"/>
        <end position="145"/>
    </location>
</feature>
<dbReference type="AlphaFoldDB" id="A0A1C0B681"/>
<gene>
    <name evidence="9" type="primary">ygaZ</name>
    <name evidence="9" type="ORF">AAX29_01331</name>
    <name evidence="10" type="ORF">FE246_07300</name>
</gene>
<evidence type="ECO:0000256" key="6">
    <source>
        <dbReference type="ARBA" id="ARBA00022989"/>
    </source>
</evidence>
<dbReference type="EMBL" id="VBUF01000004">
    <property type="protein sequence ID" value="TLS71409.1"/>
    <property type="molecule type" value="Genomic_DNA"/>
</dbReference>
<reference evidence="11" key="2">
    <citation type="submission" date="2015-05" db="EMBL/GenBank/DDBJ databases">
        <authorList>
            <person name="Rovetto F."/>
            <person name="Cocolin L."/>
            <person name="Illeghems K."/>
            <person name="Van Nieuwerburgh F."/>
            <person name="Houf K."/>
        </authorList>
    </citation>
    <scope>NUCLEOTIDE SEQUENCE [LARGE SCALE GENOMIC DNA]</scope>
    <source>
        <strain evidence="11">DU22</strain>
    </source>
</reference>
<accession>A0A1C0B681</accession>
<name>A0A1C0B681_9BACT</name>
<evidence type="ECO:0000256" key="5">
    <source>
        <dbReference type="ARBA" id="ARBA00022692"/>
    </source>
</evidence>
<feature type="transmembrane region" description="Helical" evidence="8">
    <location>
        <begin position="12"/>
        <end position="33"/>
    </location>
</feature>
<dbReference type="GO" id="GO:0005886">
    <property type="term" value="C:plasma membrane"/>
    <property type="evidence" value="ECO:0007669"/>
    <property type="project" value="UniProtKB-SubCell"/>
</dbReference>
<reference evidence="10 12" key="3">
    <citation type="submission" date="2019-05" db="EMBL/GenBank/DDBJ databases">
        <title>Arcobacter cibarius and Arcobacter thereius providing challenges in identification an antibiotic susceptibility and Quinolone resistance.</title>
        <authorList>
            <person name="Busch A."/>
            <person name="Hanel I."/>
            <person name="Hotzel H."/>
            <person name="Tomaso H."/>
        </authorList>
    </citation>
    <scope>NUCLEOTIDE SEQUENCE [LARGE SCALE GENOMIC DNA]</scope>
    <source>
        <strain evidence="10 12">17CS1191_2</strain>
    </source>
</reference>
<dbReference type="PANTHER" id="PTHR34979">
    <property type="entry name" value="INNER MEMBRANE PROTEIN YGAZ"/>
    <property type="match status" value="1"/>
</dbReference>
<comment type="subcellular location">
    <subcellularLocation>
        <location evidence="1">Cell membrane</location>
        <topology evidence="1">Multi-pass membrane protein</topology>
    </subcellularLocation>
</comment>
<evidence type="ECO:0000256" key="1">
    <source>
        <dbReference type="ARBA" id="ARBA00004651"/>
    </source>
</evidence>
<keyword evidence="3" id="KW-0813">Transport</keyword>
<dbReference type="PATRIC" id="fig|544718.43.peg.1815"/>
<dbReference type="RefSeq" id="WP_066184875.1">
    <property type="nucleotide sequence ID" value="NZ_LCUJ01000004.1"/>
</dbReference>
<evidence type="ECO:0000313" key="10">
    <source>
        <dbReference type="EMBL" id="TLS71409.1"/>
    </source>
</evidence>
<protein>
    <submittedName>
        <fullName evidence="10">Branched-chain amino acid ABC transporter permease</fullName>
    </submittedName>
    <submittedName>
        <fullName evidence="9">Inner membrane protein YgaZ</fullName>
    </submittedName>
</protein>
<dbReference type="InterPro" id="IPR011606">
    <property type="entry name" value="Brnchd-chn_aa_trnsp_permease"/>
</dbReference>
<evidence type="ECO:0000256" key="4">
    <source>
        <dbReference type="ARBA" id="ARBA00022475"/>
    </source>
</evidence>
<sequence length="222" mass="25399">MKFINILKITTPIALAYIPLGIAFGIFAVSYEIPWYFATLMSLVVYAGSAEFLIVAFIISFASVLEVFIAIFLVNLRHFFYGISILNDFKNLKGFSKIYSIFGLTDETFALLKLVDIDKEEKQKIYPIITALGHFYWVFGVFLGSYLGQFLKFDSKGLSFILTALFIVLSIELYNKLKQKNIVIISIFIACFGLFLPDKYMLVITLFISAFILIIYKERIKI</sequence>
<evidence type="ECO:0000256" key="2">
    <source>
        <dbReference type="ARBA" id="ARBA00010735"/>
    </source>
</evidence>
<dbReference type="OrthoDB" id="9803444at2"/>